<keyword evidence="1" id="KW-0175">Coiled coil</keyword>
<reference evidence="2 3" key="1">
    <citation type="submission" date="2021-06" db="EMBL/GenBank/DDBJ databases">
        <authorList>
            <person name="Kallberg Y."/>
            <person name="Tangrot J."/>
            <person name="Rosling A."/>
        </authorList>
    </citation>
    <scope>NUCLEOTIDE SEQUENCE [LARGE SCALE GENOMIC DNA]</scope>
    <source>
        <strain evidence="2 3">120-4 pot B 10/14</strain>
    </source>
</reference>
<keyword evidence="3" id="KW-1185">Reference proteome</keyword>
<protein>
    <submittedName>
        <fullName evidence="2">27277_t:CDS:1</fullName>
    </submittedName>
</protein>
<gene>
    <name evidence="2" type="ORF">GMARGA_LOCUS42418</name>
</gene>
<accession>A0ABN7XEN2</accession>
<evidence type="ECO:0000313" key="3">
    <source>
        <dbReference type="Proteomes" id="UP000789901"/>
    </source>
</evidence>
<sequence>FVEELHIENITAEMELEYERERHEEVIKELEQQKMEWVQNFEVVNKERKERREKRK</sequence>
<organism evidence="2 3">
    <name type="scientific">Gigaspora margarita</name>
    <dbReference type="NCBI Taxonomy" id="4874"/>
    <lineage>
        <taxon>Eukaryota</taxon>
        <taxon>Fungi</taxon>
        <taxon>Fungi incertae sedis</taxon>
        <taxon>Mucoromycota</taxon>
        <taxon>Glomeromycotina</taxon>
        <taxon>Glomeromycetes</taxon>
        <taxon>Diversisporales</taxon>
        <taxon>Gigasporaceae</taxon>
        <taxon>Gigaspora</taxon>
    </lineage>
</organism>
<evidence type="ECO:0000256" key="1">
    <source>
        <dbReference type="SAM" id="Coils"/>
    </source>
</evidence>
<name>A0ABN7XEN2_GIGMA</name>
<feature type="non-terminal residue" evidence="2">
    <location>
        <position position="56"/>
    </location>
</feature>
<evidence type="ECO:0000313" key="2">
    <source>
        <dbReference type="EMBL" id="CAG8853597.1"/>
    </source>
</evidence>
<dbReference type="EMBL" id="CAJVQB010126594">
    <property type="protein sequence ID" value="CAG8853597.1"/>
    <property type="molecule type" value="Genomic_DNA"/>
</dbReference>
<comment type="caution">
    <text evidence="2">The sequence shown here is derived from an EMBL/GenBank/DDBJ whole genome shotgun (WGS) entry which is preliminary data.</text>
</comment>
<feature type="coiled-coil region" evidence="1">
    <location>
        <begin position="13"/>
        <end position="47"/>
    </location>
</feature>
<dbReference type="Proteomes" id="UP000789901">
    <property type="component" value="Unassembled WGS sequence"/>
</dbReference>
<feature type="non-terminal residue" evidence="2">
    <location>
        <position position="1"/>
    </location>
</feature>
<proteinExistence type="predicted"/>